<proteinExistence type="predicted"/>
<sequence length="130" mass="14454">MCPCGVVPPPSSTYPRGLSRSPPRSLPEPLDAKLPITDFCLPRPTATNCPPPRTAPAKNGQQAGGQCPSSLWTLALGSPVFEEVLERARNSFRQKPFRERTRSFRTKRSTRPVVRDHSSHDPDFLDRGDF</sequence>
<dbReference type="EMBL" id="BMAV01017721">
    <property type="protein sequence ID" value="GFY69609.1"/>
    <property type="molecule type" value="Genomic_DNA"/>
</dbReference>
<dbReference type="AlphaFoldDB" id="A0A8X6YDU5"/>
<organism evidence="2 3">
    <name type="scientific">Trichonephila inaurata madagascariensis</name>
    <dbReference type="NCBI Taxonomy" id="2747483"/>
    <lineage>
        <taxon>Eukaryota</taxon>
        <taxon>Metazoa</taxon>
        <taxon>Ecdysozoa</taxon>
        <taxon>Arthropoda</taxon>
        <taxon>Chelicerata</taxon>
        <taxon>Arachnida</taxon>
        <taxon>Araneae</taxon>
        <taxon>Araneomorphae</taxon>
        <taxon>Entelegynae</taxon>
        <taxon>Araneoidea</taxon>
        <taxon>Nephilidae</taxon>
        <taxon>Trichonephila</taxon>
        <taxon>Trichonephila inaurata</taxon>
    </lineage>
</organism>
<dbReference type="OrthoDB" id="6427988at2759"/>
<feature type="region of interest" description="Disordered" evidence="1">
    <location>
        <begin position="1"/>
        <end position="31"/>
    </location>
</feature>
<evidence type="ECO:0000256" key="1">
    <source>
        <dbReference type="SAM" id="MobiDB-lite"/>
    </source>
</evidence>
<evidence type="ECO:0000313" key="3">
    <source>
        <dbReference type="Proteomes" id="UP000886998"/>
    </source>
</evidence>
<name>A0A8X6YDU5_9ARAC</name>
<feature type="compositionally biased region" description="Pro residues" evidence="1">
    <location>
        <begin position="1"/>
        <end position="12"/>
    </location>
</feature>
<comment type="caution">
    <text evidence="2">The sequence shown here is derived from an EMBL/GenBank/DDBJ whole genome shotgun (WGS) entry which is preliminary data.</text>
</comment>
<dbReference type="Proteomes" id="UP000886998">
    <property type="component" value="Unassembled WGS sequence"/>
</dbReference>
<feature type="compositionally biased region" description="Basic and acidic residues" evidence="1">
    <location>
        <begin position="113"/>
        <end position="130"/>
    </location>
</feature>
<gene>
    <name evidence="2" type="primary">NCL1_47209</name>
    <name evidence="2" type="ORF">TNIN_328571</name>
</gene>
<reference evidence="2" key="1">
    <citation type="submission" date="2020-08" db="EMBL/GenBank/DDBJ databases">
        <title>Multicomponent nature underlies the extraordinary mechanical properties of spider dragline silk.</title>
        <authorList>
            <person name="Kono N."/>
            <person name="Nakamura H."/>
            <person name="Mori M."/>
            <person name="Yoshida Y."/>
            <person name="Ohtoshi R."/>
            <person name="Malay A.D."/>
            <person name="Moran D.A.P."/>
            <person name="Tomita M."/>
            <person name="Numata K."/>
            <person name="Arakawa K."/>
        </authorList>
    </citation>
    <scope>NUCLEOTIDE SEQUENCE</scope>
</reference>
<feature type="compositionally biased region" description="Low complexity" evidence="1">
    <location>
        <begin position="15"/>
        <end position="29"/>
    </location>
</feature>
<accession>A0A8X6YDU5</accession>
<protein>
    <submittedName>
        <fullName evidence="2">Uncharacterized protein</fullName>
    </submittedName>
</protein>
<feature type="region of interest" description="Disordered" evidence="1">
    <location>
        <begin position="43"/>
        <end position="66"/>
    </location>
</feature>
<evidence type="ECO:0000313" key="2">
    <source>
        <dbReference type="EMBL" id="GFY69609.1"/>
    </source>
</evidence>
<feature type="region of interest" description="Disordered" evidence="1">
    <location>
        <begin position="95"/>
        <end position="130"/>
    </location>
</feature>
<keyword evidence="3" id="KW-1185">Reference proteome</keyword>